<organism evidence="3 4">
    <name type="scientific">Cyclobacterium plantarum</name>
    <dbReference type="NCBI Taxonomy" id="2716263"/>
    <lineage>
        <taxon>Bacteria</taxon>
        <taxon>Pseudomonadati</taxon>
        <taxon>Bacteroidota</taxon>
        <taxon>Cytophagia</taxon>
        <taxon>Cytophagales</taxon>
        <taxon>Cyclobacteriaceae</taxon>
        <taxon>Cyclobacterium</taxon>
    </lineage>
</organism>
<keyword evidence="1" id="KW-0812">Transmembrane</keyword>
<dbReference type="SUPFAM" id="SSF51735">
    <property type="entry name" value="NAD(P)-binding Rossmann-fold domains"/>
    <property type="match status" value="1"/>
</dbReference>
<dbReference type="SUPFAM" id="SSF102405">
    <property type="entry name" value="MCP/YpsA-like"/>
    <property type="match status" value="1"/>
</dbReference>
<evidence type="ECO:0000313" key="4">
    <source>
        <dbReference type="Proteomes" id="UP000649799"/>
    </source>
</evidence>
<evidence type="ECO:0000313" key="3">
    <source>
        <dbReference type="EMBL" id="NHE57852.1"/>
    </source>
</evidence>
<evidence type="ECO:0000256" key="1">
    <source>
        <dbReference type="SAM" id="Phobius"/>
    </source>
</evidence>
<feature type="domain" description="RCK N-terminal" evidence="2">
    <location>
        <begin position="320"/>
        <end position="410"/>
    </location>
</feature>
<dbReference type="PANTHER" id="PTHR43833">
    <property type="entry name" value="POTASSIUM CHANNEL PROTEIN 2-RELATED-RELATED"/>
    <property type="match status" value="1"/>
</dbReference>
<dbReference type="Gene3D" id="3.40.50.720">
    <property type="entry name" value="NAD(P)-binding Rossmann-like Domain"/>
    <property type="match status" value="1"/>
</dbReference>
<dbReference type="EMBL" id="JAANYN010000005">
    <property type="protein sequence ID" value="NHE57852.1"/>
    <property type="molecule type" value="Genomic_DNA"/>
</dbReference>
<evidence type="ECO:0000259" key="2">
    <source>
        <dbReference type="Pfam" id="PF02254"/>
    </source>
</evidence>
<reference evidence="3 4" key="1">
    <citation type="submission" date="2020-03" db="EMBL/GenBank/DDBJ databases">
        <title>Cyclobacterium plantarum sp. nov., a marine bacterium isolated from a coastal-marine wetland.</title>
        <authorList>
            <person name="Sanchez-Porro C."/>
            <person name="Ventosa A."/>
            <person name="Amoozegar M."/>
        </authorList>
    </citation>
    <scope>NUCLEOTIDE SEQUENCE [LARGE SCALE GENOMIC DNA]</scope>
    <source>
        <strain evidence="3 4">GBPx2</strain>
    </source>
</reference>
<name>A0ABX0H8B8_9BACT</name>
<keyword evidence="1" id="KW-1133">Transmembrane helix</keyword>
<dbReference type="Gene3D" id="3.40.50.450">
    <property type="match status" value="1"/>
</dbReference>
<dbReference type="Pfam" id="PF02254">
    <property type="entry name" value="TrkA_N"/>
    <property type="match status" value="1"/>
</dbReference>
<feature type="transmembrane region" description="Helical" evidence="1">
    <location>
        <begin position="278"/>
        <end position="299"/>
    </location>
</feature>
<dbReference type="InterPro" id="IPR050721">
    <property type="entry name" value="Trk_Ktr_HKT_K-transport"/>
</dbReference>
<gene>
    <name evidence="3" type="ORF">G9Q97_13640</name>
</gene>
<dbReference type="RefSeq" id="WP_166147713.1">
    <property type="nucleotide sequence ID" value="NZ_JAANYN010000005.1"/>
</dbReference>
<accession>A0ABX0H8B8</accession>
<dbReference type="Proteomes" id="UP000649799">
    <property type="component" value="Unassembled WGS sequence"/>
</dbReference>
<feature type="transmembrane region" description="Helical" evidence="1">
    <location>
        <begin position="218"/>
        <end position="244"/>
    </location>
</feature>
<proteinExistence type="predicted"/>
<keyword evidence="1" id="KW-0472">Membrane</keyword>
<dbReference type="InterPro" id="IPR003148">
    <property type="entry name" value="RCK_N"/>
</dbReference>
<dbReference type="PANTHER" id="PTHR43833:SF11">
    <property type="entry name" value="VOLTAGE-GATED POTASSIUM CHANNEL KCH"/>
    <property type="match status" value="1"/>
</dbReference>
<protein>
    <recommendedName>
        <fullName evidence="2">RCK N-terminal domain-containing protein</fullName>
    </recommendedName>
</protein>
<keyword evidence="4" id="KW-1185">Reference proteome</keyword>
<dbReference type="Gene3D" id="6.20.350.10">
    <property type="match status" value="1"/>
</dbReference>
<dbReference type="InterPro" id="IPR036291">
    <property type="entry name" value="NAD(P)-bd_dom_sf"/>
</dbReference>
<sequence>MAKATTYIAVTGHRDLRPEDLPEIKVKVKEKLIQITRDKDLGTFRLLSGMAEGADQLVVEIAREIGIPSTAVLTAQNQTMELPKGLDRHILPVHNPSENEENYFEALGNHLLAEARHILVLWDGVYNGKRGGTSAVVKWALEGDYKLNLHHLVVPRSINPYPLASLLPKSLAFTQEKFHRIPFTVHFSWVEVALPLVKKEQFFKKIWNPIGRKLGSQVFLSFVLPMLLVLSTLALGTFGFLQILPNLDFHNALFMAVNLITFNNSVIENSAVPIALNLARYMGLLTALSAFTIALYFALGQERRRLKLIFWQRFYPHQYIVVLGAGEKSLTLVKDLCSCRKKVVVVSPEENQPFTSEIQGTGAIWVKGSTNAASLLKKIYHQKADEIYLLDEDDTNNVRTTLELDRISGNIPKRQRWFVHLQDSSLKTLLYSHLESSSRDRMHIFDICENTARRLQLFFPFDRFYQSPNAEQAMVVIVGFGKLGKEIALNALRLGHFPGKKRLKVRVFCHNAMAAREEFLNSYPVFNTHPKAHHLQELIADLWEKDSLEFYDLPQEDAARLSGKSPLFAEILQTKNTVSLYICLENDLNSGAYLSLLLPKLNRYKQQKDCNLQVFCYYKFPNKTEEKNTEYRLNQLAPEVPVRCFGNLLEECTASAIRDRALDALPRQIAYWYMQGYGDRSLEIDRVWQESSEQEKESNRHAADHLWVKLRSVWREIDWKFHPETFEPLLDPDIVAFHEKRLSQAEHRRWCAELLLQGFRPLQDEPGVMEAWEQWEAYWYKQGGKKILKAEKLHLDLRPFDALDEQEQQKDLDQIRTIPKMLQAIIRS</sequence>
<comment type="caution">
    <text evidence="3">The sequence shown here is derived from an EMBL/GenBank/DDBJ whole genome shotgun (WGS) entry which is preliminary data.</text>
</comment>